<proteinExistence type="predicted"/>
<keyword evidence="1" id="KW-0808">Transferase</keyword>
<dbReference type="Proteomes" id="UP001248709">
    <property type="component" value="Unassembled WGS sequence"/>
</dbReference>
<accession>A0ABU3H8C2</accession>
<comment type="caution">
    <text evidence="1">The sequence shown here is derived from an EMBL/GenBank/DDBJ whole genome shotgun (WGS) entry which is preliminary data.</text>
</comment>
<dbReference type="EMBL" id="JAUSUY010000010">
    <property type="protein sequence ID" value="MDT3427072.1"/>
    <property type="molecule type" value="Genomic_DNA"/>
</dbReference>
<reference evidence="1 2" key="1">
    <citation type="submission" date="2023-07" db="EMBL/GenBank/DDBJ databases">
        <title>Genomic Encyclopedia of Type Strains, Phase IV (KMG-IV): sequencing the most valuable type-strain genomes for metagenomic binning, comparative biology and taxonomic classification.</title>
        <authorList>
            <person name="Goeker M."/>
        </authorList>
    </citation>
    <scope>NUCLEOTIDE SEQUENCE [LARGE SCALE GENOMIC DNA]</scope>
    <source>
        <strain evidence="1 2">T98</strain>
    </source>
</reference>
<protein>
    <submittedName>
        <fullName evidence="1">Shikimate kinase</fullName>
        <ecNumber evidence="1">2.7.1.71</ecNumber>
    </submittedName>
</protein>
<keyword evidence="1" id="KW-0418">Kinase</keyword>
<gene>
    <name evidence="1" type="ORF">J2Z22_002608</name>
</gene>
<evidence type="ECO:0000313" key="2">
    <source>
        <dbReference type="Proteomes" id="UP001248709"/>
    </source>
</evidence>
<evidence type="ECO:0000313" key="1">
    <source>
        <dbReference type="EMBL" id="MDT3427072.1"/>
    </source>
</evidence>
<sequence>MDSRPVLQNKTLEEIEQLFYSRQSIYEANHSRVSTDSLDPEEIADYIFETLKLGWELYDPASDAF</sequence>
<dbReference type="InterPro" id="IPR027417">
    <property type="entry name" value="P-loop_NTPase"/>
</dbReference>
<dbReference type="GO" id="GO:0004765">
    <property type="term" value="F:shikimate kinase activity"/>
    <property type="evidence" value="ECO:0007669"/>
    <property type="project" value="UniProtKB-EC"/>
</dbReference>
<dbReference type="InterPro" id="IPR031322">
    <property type="entry name" value="Shikimate/glucono_kinase"/>
</dbReference>
<organism evidence="1 2">
    <name type="scientific">Paenibacillus forsythiae</name>
    <dbReference type="NCBI Taxonomy" id="365616"/>
    <lineage>
        <taxon>Bacteria</taxon>
        <taxon>Bacillati</taxon>
        <taxon>Bacillota</taxon>
        <taxon>Bacilli</taxon>
        <taxon>Bacillales</taxon>
        <taxon>Paenibacillaceae</taxon>
        <taxon>Paenibacillus</taxon>
    </lineage>
</organism>
<dbReference type="EC" id="2.7.1.71" evidence="1"/>
<name>A0ABU3H8C2_9BACL</name>
<dbReference type="Pfam" id="PF01202">
    <property type="entry name" value="SKI"/>
    <property type="match status" value="1"/>
</dbReference>
<keyword evidence="2" id="KW-1185">Reference proteome</keyword>
<dbReference type="Gene3D" id="3.40.50.300">
    <property type="entry name" value="P-loop containing nucleotide triphosphate hydrolases"/>
    <property type="match status" value="1"/>
</dbReference>